<dbReference type="EMBL" id="FSQW01000002">
    <property type="protein sequence ID" value="SIN83352.1"/>
    <property type="molecule type" value="Genomic_DNA"/>
</dbReference>
<feature type="transmembrane region" description="Helical" evidence="8">
    <location>
        <begin position="144"/>
        <end position="166"/>
    </location>
</feature>
<dbReference type="InterPro" id="IPR011701">
    <property type="entry name" value="MFS"/>
</dbReference>
<dbReference type="PROSITE" id="PS00216">
    <property type="entry name" value="SUGAR_TRANSPORT_1"/>
    <property type="match status" value="1"/>
</dbReference>
<evidence type="ECO:0000313" key="11">
    <source>
        <dbReference type="Proteomes" id="UP000185192"/>
    </source>
</evidence>
<dbReference type="Proteomes" id="UP000185192">
    <property type="component" value="Unassembled WGS sequence"/>
</dbReference>
<dbReference type="PRINTS" id="PR01035">
    <property type="entry name" value="TCRTETA"/>
</dbReference>
<dbReference type="PANTHER" id="PTHR23504:SF15">
    <property type="entry name" value="MAJOR FACILITATOR SUPERFAMILY (MFS) PROFILE DOMAIN-CONTAINING PROTEIN"/>
    <property type="match status" value="1"/>
</dbReference>
<feature type="transmembrane region" description="Helical" evidence="8">
    <location>
        <begin position="292"/>
        <end position="310"/>
    </location>
</feature>
<feature type="transmembrane region" description="Helical" evidence="8">
    <location>
        <begin position="56"/>
        <end position="74"/>
    </location>
</feature>
<organism evidence="10 11">
    <name type="scientific">Parasphingorhabdus marina DSM 22363</name>
    <dbReference type="NCBI Taxonomy" id="1123272"/>
    <lineage>
        <taxon>Bacteria</taxon>
        <taxon>Pseudomonadati</taxon>
        <taxon>Pseudomonadota</taxon>
        <taxon>Alphaproteobacteria</taxon>
        <taxon>Sphingomonadales</taxon>
        <taxon>Sphingomonadaceae</taxon>
        <taxon>Parasphingorhabdus</taxon>
    </lineage>
</organism>
<dbReference type="RefSeq" id="WP_074205071.1">
    <property type="nucleotide sequence ID" value="NZ_FSQW01000002.1"/>
</dbReference>
<feature type="transmembrane region" description="Helical" evidence="8">
    <location>
        <begin position="86"/>
        <end position="105"/>
    </location>
</feature>
<gene>
    <name evidence="10" type="ORF">SAMN02745824_1964</name>
</gene>
<dbReference type="AlphaFoldDB" id="A0A1N6EJY6"/>
<reference evidence="11" key="1">
    <citation type="submission" date="2016-11" db="EMBL/GenBank/DDBJ databases">
        <authorList>
            <person name="Varghese N."/>
            <person name="Submissions S."/>
        </authorList>
    </citation>
    <scope>NUCLEOTIDE SEQUENCE [LARGE SCALE GENOMIC DNA]</scope>
    <source>
        <strain evidence="11">DSM 22363</strain>
    </source>
</reference>
<feature type="domain" description="Major facilitator superfamily (MFS) profile" evidence="9">
    <location>
        <begin position="15"/>
        <end position="407"/>
    </location>
</feature>
<evidence type="ECO:0000313" key="10">
    <source>
        <dbReference type="EMBL" id="SIN83352.1"/>
    </source>
</evidence>
<keyword evidence="4" id="KW-0813">Transport</keyword>
<name>A0A1N6EJY6_9SPHN</name>
<feature type="transmembrane region" description="Helical" evidence="8">
    <location>
        <begin position="16"/>
        <end position="36"/>
    </location>
</feature>
<feature type="transmembrane region" description="Helical" evidence="8">
    <location>
        <begin position="316"/>
        <end position="333"/>
    </location>
</feature>
<evidence type="ECO:0000256" key="5">
    <source>
        <dbReference type="ARBA" id="ARBA00022692"/>
    </source>
</evidence>
<evidence type="ECO:0000256" key="7">
    <source>
        <dbReference type="ARBA" id="ARBA00023136"/>
    </source>
</evidence>
<dbReference type="SUPFAM" id="SSF103473">
    <property type="entry name" value="MFS general substrate transporter"/>
    <property type="match status" value="1"/>
</dbReference>
<protein>
    <submittedName>
        <fullName evidence="10">MFS transporter, DHA1 family, tetracycline resistance protein</fullName>
    </submittedName>
</protein>
<keyword evidence="5 8" id="KW-0812">Transmembrane</keyword>
<comment type="subcellular location">
    <subcellularLocation>
        <location evidence="2">Membrane</location>
        <topology evidence="2">Multi-pass membrane protein</topology>
    </subcellularLocation>
</comment>
<keyword evidence="7 8" id="KW-0472">Membrane</keyword>
<dbReference type="InterPro" id="IPR020846">
    <property type="entry name" value="MFS_dom"/>
</dbReference>
<dbReference type="PANTHER" id="PTHR23504">
    <property type="entry name" value="MAJOR FACILITATOR SUPERFAMILY DOMAIN-CONTAINING PROTEIN 10"/>
    <property type="match status" value="1"/>
</dbReference>
<dbReference type="InterPro" id="IPR036259">
    <property type="entry name" value="MFS_trans_sf"/>
</dbReference>
<evidence type="ECO:0000256" key="1">
    <source>
        <dbReference type="ARBA" id="ARBA00003279"/>
    </source>
</evidence>
<evidence type="ECO:0000256" key="6">
    <source>
        <dbReference type="ARBA" id="ARBA00022989"/>
    </source>
</evidence>
<evidence type="ECO:0000256" key="4">
    <source>
        <dbReference type="ARBA" id="ARBA00022448"/>
    </source>
</evidence>
<feature type="transmembrane region" description="Helical" evidence="8">
    <location>
        <begin position="172"/>
        <end position="192"/>
    </location>
</feature>
<dbReference type="STRING" id="1123272.SAMN02745824_1964"/>
<comment type="similarity">
    <text evidence="3">Belongs to the major facilitator superfamily. TCR/Tet family.</text>
</comment>
<feature type="transmembrane region" description="Helical" evidence="8">
    <location>
        <begin position="111"/>
        <end position="132"/>
    </location>
</feature>
<dbReference type="GO" id="GO:0022857">
    <property type="term" value="F:transmembrane transporter activity"/>
    <property type="evidence" value="ECO:0007669"/>
    <property type="project" value="InterPro"/>
</dbReference>
<evidence type="ECO:0000256" key="8">
    <source>
        <dbReference type="SAM" id="Phobius"/>
    </source>
</evidence>
<evidence type="ECO:0000259" key="9">
    <source>
        <dbReference type="PROSITE" id="PS50850"/>
    </source>
</evidence>
<keyword evidence="6 8" id="KW-1133">Transmembrane helix</keyword>
<dbReference type="CDD" id="cd17388">
    <property type="entry name" value="MFS_TetA"/>
    <property type="match status" value="1"/>
</dbReference>
<dbReference type="InterPro" id="IPR001958">
    <property type="entry name" value="Tet-R_TetA/multi-R_MdtG-like"/>
</dbReference>
<dbReference type="PROSITE" id="PS50850">
    <property type="entry name" value="MFS"/>
    <property type="match status" value="1"/>
</dbReference>
<feature type="transmembrane region" description="Helical" evidence="8">
    <location>
        <begin position="354"/>
        <end position="377"/>
    </location>
</feature>
<sequence>MTEDKPAPVPAAKSSILFVFLVVLIDMIGFGIIMPVLPTLITEITGDSLAEAAIDAGWLAFAYAAMQFVFGPIIGNLSDRFGRRPVLLGALGGYAIAYSLMGFAPSLLWLFIARIVAGIMGASFSTAYAYIADVTPSEKRSQNFGLIGAAFGLGFIFGPAIGGILGEYGTRIPFFAAAALAAVNLVFGFFMLRESLPKSKRRKFSLARSNAVVALRGLGGQNPVVLWYAAALTIWMIAHVVYPVVFAFYAIENFGWSGFTVGLALAFVGVGAAVVQGVLIRVLIPRIGERNAVIIGALGMALSTVVYVIAGPGDGWMLAIAIPIGALQGLYQPSINGLMSKAVSDDTQGELQGAVASLQSIASVIGPPIFTAVFAAFTIPGALAYLPGAPFGLAGIISLVALMVFLRGYGLHCHTRGLVHPDAEPAAP</sequence>
<dbReference type="InterPro" id="IPR005829">
    <property type="entry name" value="Sugar_transporter_CS"/>
</dbReference>
<dbReference type="Gene3D" id="1.20.1250.20">
    <property type="entry name" value="MFS general substrate transporter like domains"/>
    <property type="match status" value="1"/>
</dbReference>
<accession>A0A1N6EJY6</accession>
<feature type="transmembrane region" description="Helical" evidence="8">
    <location>
        <begin position="383"/>
        <end position="406"/>
    </location>
</feature>
<dbReference type="GO" id="GO:0016020">
    <property type="term" value="C:membrane"/>
    <property type="evidence" value="ECO:0007669"/>
    <property type="project" value="UniProtKB-SubCell"/>
</dbReference>
<comment type="function">
    <text evidence="1">Resistance to tetracycline by an active tetracycline efflux. This is an energy-dependent process that decreases the accumulation of the antibiotic in whole cells. This protein functions as a metal-tetracycline/H(+) antiporter.</text>
</comment>
<evidence type="ECO:0000256" key="2">
    <source>
        <dbReference type="ARBA" id="ARBA00004141"/>
    </source>
</evidence>
<proteinExistence type="inferred from homology"/>
<feature type="transmembrane region" description="Helical" evidence="8">
    <location>
        <begin position="225"/>
        <end position="250"/>
    </location>
</feature>
<dbReference type="Pfam" id="PF07690">
    <property type="entry name" value="MFS_1"/>
    <property type="match status" value="1"/>
</dbReference>
<evidence type="ECO:0000256" key="3">
    <source>
        <dbReference type="ARBA" id="ARBA00007520"/>
    </source>
</evidence>
<feature type="transmembrane region" description="Helical" evidence="8">
    <location>
        <begin position="256"/>
        <end position="280"/>
    </location>
</feature>
<keyword evidence="11" id="KW-1185">Reference proteome</keyword>